<keyword evidence="1" id="KW-0675">Receptor</keyword>
<accession>A0A8J5JPZ7</accession>
<evidence type="ECO:0000313" key="1">
    <source>
        <dbReference type="EMBL" id="KAG7162452.1"/>
    </source>
</evidence>
<proteinExistence type="predicted"/>
<reference evidence="1" key="1">
    <citation type="journal article" date="2021" name="Sci. Adv.">
        <title>The American lobster genome reveals insights on longevity, neural, and immune adaptations.</title>
        <authorList>
            <person name="Polinski J.M."/>
            <person name="Zimin A.V."/>
            <person name="Clark K.F."/>
            <person name="Kohn A.B."/>
            <person name="Sadowski N."/>
            <person name="Timp W."/>
            <person name="Ptitsyn A."/>
            <person name="Khanna P."/>
            <person name="Romanova D.Y."/>
            <person name="Williams P."/>
            <person name="Greenwood S.J."/>
            <person name="Moroz L.L."/>
            <person name="Walt D.R."/>
            <person name="Bodnar A.G."/>
        </authorList>
    </citation>
    <scope>NUCLEOTIDE SEQUENCE</scope>
    <source>
        <strain evidence="1">GMGI-L3</strain>
    </source>
</reference>
<feature type="non-terminal residue" evidence="1">
    <location>
        <position position="1"/>
    </location>
</feature>
<sequence>MSSAFTVSSCVTVVVVSDGPVFITAFAEWSLKGCLLVWSTRLLVVTRLPLPELQHLHKTFSMTNSMLLVVDDTISRRFTSFFF</sequence>
<organism evidence="1 2">
    <name type="scientific">Homarus americanus</name>
    <name type="common">American lobster</name>
    <dbReference type="NCBI Taxonomy" id="6706"/>
    <lineage>
        <taxon>Eukaryota</taxon>
        <taxon>Metazoa</taxon>
        <taxon>Ecdysozoa</taxon>
        <taxon>Arthropoda</taxon>
        <taxon>Crustacea</taxon>
        <taxon>Multicrustacea</taxon>
        <taxon>Malacostraca</taxon>
        <taxon>Eumalacostraca</taxon>
        <taxon>Eucarida</taxon>
        <taxon>Decapoda</taxon>
        <taxon>Pleocyemata</taxon>
        <taxon>Astacidea</taxon>
        <taxon>Nephropoidea</taxon>
        <taxon>Nephropidae</taxon>
        <taxon>Homarus</taxon>
    </lineage>
</organism>
<dbReference type="AlphaFoldDB" id="A0A8J5JPZ7"/>
<dbReference type="EMBL" id="JAHLQT010027705">
    <property type="protein sequence ID" value="KAG7162452.1"/>
    <property type="molecule type" value="Genomic_DNA"/>
</dbReference>
<gene>
    <name evidence="1" type="primary">Ir4-L14</name>
    <name evidence="1" type="ORF">Hamer_G007996</name>
</gene>
<protein>
    <submittedName>
        <fullName evidence="1">Putative olfactory ionotropic receptor IR4-like 14</fullName>
    </submittedName>
</protein>
<evidence type="ECO:0000313" key="2">
    <source>
        <dbReference type="Proteomes" id="UP000747542"/>
    </source>
</evidence>
<name>A0A8J5JPZ7_HOMAM</name>
<dbReference type="Proteomes" id="UP000747542">
    <property type="component" value="Unassembled WGS sequence"/>
</dbReference>
<keyword evidence="2" id="KW-1185">Reference proteome</keyword>
<comment type="caution">
    <text evidence="1">The sequence shown here is derived from an EMBL/GenBank/DDBJ whole genome shotgun (WGS) entry which is preliminary data.</text>
</comment>